<dbReference type="PANTHER" id="PTHR21716:SF61">
    <property type="entry name" value="BLR8064 PROTEIN"/>
    <property type="match status" value="1"/>
</dbReference>
<name>A0A089P3V9_9HYPH</name>
<keyword evidence="4 7" id="KW-1133">Transmembrane helix</keyword>
<gene>
    <name evidence="8" type="ORF">MOC_5720</name>
</gene>
<dbReference type="AlphaFoldDB" id="A0A089P3V9"/>
<keyword evidence="5 7" id="KW-0472">Membrane</keyword>
<feature type="transmembrane region" description="Helical" evidence="7">
    <location>
        <begin position="327"/>
        <end position="360"/>
    </location>
</feature>
<organism evidence="8 9">
    <name type="scientific">Methylobacterium oryzae CBMB20</name>
    <dbReference type="NCBI Taxonomy" id="693986"/>
    <lineage>
        <taxon>Bacteria</taxon>
        <taxon>Pseudomonadati</taxon>
        <taxon>Pseudomonadota</taxon>
        <taxon>Alphaproteobacteria</taxon>
        <taxon>Hyphomicrobiales</taxon>
        <taxon>Methylobacteriaceae</taxon>
        <taxon>Methylobacterium</taxon>
    </lineage>
</organism>
<evidence type="ECO:0000256" key="6">
    <source>
        <dbReference type="SAM" id="MobiDB-lite"/>
    </source>
</evidence>
<dbReference type="PANTHER" id="PTHR21716">
    <property type="entry name" value="TRANSMEMBRANE PROTEIN"/>
    <property type="match status" value="1"/>
</dbReference>
<evidence type="ECO:0000256" key="2">
    <source>
        <dbReference type="ARBA" id="ARBA00009773"/>
    </source>
</evidence>
<sequence>MPPITKPAAPPARIETPPLPPQERARSQGAARVLLVLTLSALGLWILHEFLPALAWAVVLAIALWPVYTRLEHRFPPGKHNILLPTLMTAAVALVFLAPLAILGVQAAREAHDVAEFVRNAEANGIPAPEFLQHLPYGAAQATAWWNDNLGHAQAGSDLLRRFENNSVLGASRNVGREVVHRIVLFGFSLVALFFLFRDWRTVRDQSLTACHRLFGPRGERVARQMVASVHGTVDGLVLVGLGEGFVLGIVYHFAGVPHPVLLGAFTAVAAMIPFGAAVAIAIAALLLVAAGSVTAALVVAAAGFVVTFVADHFIRPALIGGTTKLPFLWVLLGILGGVETFGLLGLFVGPAVMAALVLLWREFTEGQDATA</sequence>
<comment type="subcellular location">
    <subcellularLocation>
        <location evidence="1">Membrane</location>
        <topology evidence="1">Multi-pass membrane protein</topology>
    </subcellularLocation>
</comment>
<proteinExistence type="inferred from homology"/>
<accession>A0A089P3V9</accession>
<feature type="compositionally biased region" description="Pro residues" evidence="6">
    <location>
        <begin position="1"/>
        <end position="10"/>
    </location>
</feature>
<evidence type="ECO:0000256" key="7">
    <source>
        <dbReference type="SAM" id="Phobius"/>
    </source>
</evidence>
<feature type="transmembrane region" description="Helical" evidence="7">
    <location>
        <begin position="83"/>
        <end position="105"/>
    </location>
</feature>
<evidence type="ECO:0000256" key="5">
    <source>
        <dbReference type="ARBA" id="ARBA00023136"/>
    </source>
</evidence>
<feature type="transmembrane region" description="Helical" evidence="7">
    <location>
        <begin position="234"/>
        <end position="255"/>
    </location>
</feature>
<dbReference type="EMBL" id="CP003811">
    <property type="protein sequence ID" value="AIQ93475.1"/>
    <property type="molecule type" value="Genomic_DNA"/>
</dbReference>
<dbReference type="InterPro" id="IPR002549">
    <property type="entry name" value="AI-2E-like"/>
</dbReference>
<dbReference type="STRING" id="693986.MOC_5720"/>
<feature type="transmembrane region" description="Helical" evidence="7">
    <location>
        <begin position="53"/>
        <end position="71"/>
    </location>
</feature>
<evidence type="ECO:0000256" key="4">
    <source>
        <dbReference type="ARBA" id="ARBA00022989"/>
    </source>
</evidence>
<dbReference type="Pfam" id="PF01594">
    <property type="entry name" value="AI-2E_transport"/>
    <property type="match status" value="1"/>
</dbReference>
<reference evidence="8 9" key="1">
    <citation type="journal article" date="2014" name="PLoS ONE">
        <title>Genome Information of Methylobacterium oryzae, a Plant-Probiotic Methylotroph in the Phyllosphere.</title>
        <authorList>
            <person name="Kwak M.J."/>
            <person name="Jeong H."/>
            <person name="Madhaiyan M."/>
            <person name="Lee Y."/>
            <person name="Sa T.M."/>
            <person name="Oh T.K."/>
            <person name="Kim J.F."/>
        </authorList>
    </citation>
    <scope>NUCLEOTIDE SEQUENCE [LARGE SCALE GENOMIC DNA]</scope>
    <source>
        <strain evidence="8 9">CBMB20</strain>
    </source>
</reference>
<feature type="transmembrane region" description="Helical" evidence="7">
    <location>
        <begin position="296"/>
        <end position="315"/>
    </location>
</feature>
<dbReference type="eggNOG" id="COG0628">
    <property type="taxonomic scope" value="Bacteria"/>
</dbReference>
<feature type="transmembrane region" description="Helical" evidence="7">
    <location>
        <begin position="179"/>
        <end position="197"/>
    </location>
</feature>
<evidence type="ECO:0000256" key="3">
    <source>
        <dbReference type="ARBA" id="ARBA00022692"/>
    </source>
</evidence>
<dbReference type="KEGG" id="mor:MOC_5720"/>
<evidence type="ECO:0000313" key="8">
    <source>
        <dbReference type="EMBL" id="AIQ93475.1"/>
    </source>
</evidence>
<protein>
    <submittedName>
        <fullName evidence="8">Protein of unassigned function</fullName>
    </submittedName>
</protein>
<dbReference type="RefSeq" id="WP_043350201.1">
    <property type="nucleotide sequence ID" value="NZ_CP003811.1"/>
</dbReference>
<feature type="region of interest" description="Disordered" evidence="6">
    <location>
        <begin position="1"/>
        <end position="23"/>
    </location>
</feature>
<dbReference type="Proteomes" id="UP000029492">
    <property type="component" value="Chromosome"/>
</dbReference>
<dbReference type="HOGENOM" id="CLU_041771_1_0_5"/>
<keyword evidence="3 7" id="KW-0812">Transmembrane</keyword>
<dbReference type="GO" id="GO:0016020">
    <property type="term" value="C:membrane"/>
    <property type="evidence" value="ECO:0007669"/>
    <property type="project" value="UniProtKB-SubCell"/>
</dbReference>
<evidence type="ECO:0000256" key="1">
    <source>
        <dbReference type="ARBA" id="ARBA00004141"/>
    </source>
</evidence>
<dbReference type="GeneID" id="96602258"/>
<evidence type="ECO:0000313" key="9">
    <source>
        <dbReference type="Proteomes" id="UP000029492"/>
    </source>
</evidence>
<feature type="transmembrane region" description="Helical" evidence="7">
    <location>
        <begin position="261"/>
        <end position="289"/>
    </location>
</feature>
<comment type="similarity">
    <text evidence="2">Belongs to the autoinducer-2 exporter (AI-2E) (TC 2.A.86) family.</text>
</comment>
<keyword evidence="9" id="KW-1185">Reference proteome</keyword>